<dbReference type="GO" id="GO:0003677">
    <property type="term" value="F:DNA binding"/>
    <property type="evidence" value="ECO:0007669"/>
    <property type="project" value="UniProtKB-KW"/>
</dbReference>
<feature type="domain" description="HTH cro/C1-type" evidence="2">
    <location>
        <begin position="7"/>
        <end position="62"/>
    </location>
</feature>
<organism evidence="3 4">
    <name type="scientific">Weissella oryzae (strain DSM 25784 / JCM 18191 / LMG 30913 / SG25)</name>
    <dbReference type="NCBI Taxonomy" id="1329250"/>
    <lineage>
        <taxon>Bacteria</taxon>
        <taxon>Bacillati</taxon>
        <taxon>Bacillota</taxon>
        <taxon>Bacilli</taxon>
        <taxon>Lactobacillales</taxon>
        <taxon>Lactobacillaceae</taxon>
        <taxon>Weissella</taxon>
    </lineage>
</organism>
<dbReference type="EMBL" id="DF820508">
    <property type="protein sequence ID" value="GAK32031.1"/>
    <property type="molecule type" value="Genomic_DNA"/>
</dbReference>
<dbReference type="SMART" id="SM00530">
    <property type="entry name" value="HTH_XRE"/>
    <property type="match status" value="1"/>
</dbReference>
<dbReference type="Gene3D" id="1.10.260.40">
    <property type="entry name" value="lambda repressor-like DNA-binding domains"/>
    <property type="match status" value="1"/>
</dbReference>
<sequence length="229" mass="25739">METKEILKKLRNDKGLTLVQLSKEVGIAQSTLSRYESGIRKPTKIEQIQKLADFYNVDSSFILGKTEDPQALDLWEDATGHSPEVIETKLAELQKLGLLGPNKQKNISLAVASLEGLASGHGNRSAIRAATNLLTFSNIESNYFIDPKKEPKALMEKLRRKENNFGEDWYYDDMDPRLMKLISSTFTAARRIIELGQTAINIKDNADTLSTIDDALSELRQNIIELTKK</sequence>
<keyword evidence="1" id="KW-0238">DNA-binding</keyword>
<name>A0A069D3Q5_WEIOS</name>
<dbReference type="RefSeq" id="WP_052348634.1">
    <property type="nucleotide sequence ID" value="NZ_DF820508.1"/>
</dbReference>
<evidence type="ECO:0000259" key="2">
    <source>
        <dbReference type="PROSITE" id="PS50943"/>
    </source>
</evidence>
<dbReference type="InterPro" id="IPR010982">
    <property type="entry name" value="Lambda_DNA-bd_dom_sf"/>
</dbReference>
<evidence type="ECO:0000256" key="1">
    <source>
        <dbReference type="ARBA" id="ARBA00023125"/>
    </source>
</evidence>
<dbReference type="InterPro" id="IPR001387">
    <property type="entry name" value="Cro/C1-type_HTH"/>
</dbReference>
<dbReference type="AlphaFoldDB" id="A0A069D3Q5"/>
<reference evidence="4" key="1">
    <citation type="journal article" date="2014" name="Genome Announc.">
        <title>Draft genome sequence of Weissella oryzae SG25T, isolated from fermented rice grains.</title>
        <authorList>
            <person name="Tanizawa Y."/>
            <person name="Fujisawa T."/>
            <person name="Mochizuki T."/>
            <person name="Kaminuma E."/>
            <person name="Suzuki Y."/>
            <person name="Nakamura Y."/>
            <person name="Tohno M."/>
        </authorList>
    </citation>
    <scope>NUCLEOTIDE SEQUENCE [LARGE SCALE GENOMIC DNA]</scope>
    <source>
        <strain evidence="4">DSM 25784 / JCM 18191 / LMG 30913 / SG25</strain>
    </source>
</reference>
<dbReference type="eggNOG" id="COG1396">
    <property type="taxonomic scope" value="Bacteria"/>
</dbReference>
<dbReference type="PANTHER" id="PTHR46558:SF11">
    <property type="entry name" value="HTH-TYPE TRANSCRIPTIONAL REGULATOR XRE"/>
    <property type="match status" value="1"/>
</dbReference>
<dbReference type="PROSITE" id="PS50943">
    <property type="entry name" value="HTH_CROC1"/>
    <property type="match status" value="1"/>
</dbReference>
<dbReference type="PANTHER" id="PTHR46558">
    <property type="entry name" value="TRACRIPTIONAL REGULATORY PROTEIN-RELATED-RELATED"/>
    <property type="match status" value="1"/>
</dbReference>
<accession>A0A069D3Q5</accession>
<evidence type="ECO:0000313" key="3">
    <source>
        <dbReference type="EMBL" id="GAK32031.1"/>
    </source>
</evidence>
<gene>
    <name evidence="3" type="ORF">WOSG25_250020</name>
</gene>
<dbReference type="STRING" id="1329250.WOSG25_250020"/>
<dbReference type="SUPFAM" id="SSF47413">
    <property type="entry name" value="lambda repressor-like DNA-binding domains"/>
    <property type="match status" value="1"/>
</dbReference>
<keyword evidence="4" id="KW-1185">Reference proteome</keyword>
<evidence type="ECO:0000313" key="4">
    <source>
        <dbReference type="Proteomes" id="UP000030643"/>
    </source>
</evidence>
<dbReference type="Proteomes" id="UP000030643">
    <property type="component" value="Unassembled WGS sequence"/>
</dbReference>
<protein>
    <recommendedName>
        <fullName evidence="2">HTH cro/C1-type domain-containing protein</fullName>
    </recommendedName>
</protein>
<dbReference type="Pfam" id="PF01381">
    <property type="entry name" value="HTH_3"/>
    <property type="match status" value="1"/>
</dbReference>
<dbReference type="CDD" id="cd00093">
    <property type="entry name" value="HTH_XRE"/>
    <property type="match status" value="1"/>
</dbReference>
<proteinExistence type="predicted"/>